<dbReference type="KEGG" id="sgy:Sgly_2605"/>
<dbReference type="KEGG" id="sgy:Sgly_0552"/>
<sequence>METAELFYPEISVELGKYTFREGVEIEVYSSKDSYFDWAKVRFTRQFKEKLTLDVKEKALIQLGYNGVFDDVFEGYITKPYDSGGYMNEILLKDDMILLEETAINNTFLDATPQEIISFCLAKAGVQKMKLSAAAHPAKARIPIFQKNVVSVINEIHAAWGIAEKFFFSGGVFYWGEKPEQTKVFSFEYGTNIITLNRPGGVWELETVSAPFIKHSHKISVSHPQVSGEFEVKKVVFTTNEAGFIRTYIYF</sequence>
<evidence type="ECO:0000313" key="2">
    <source>
        <dbReference type="EMBL" id="ADY56884.1"/>
    </source>
</evidence>
<evidence type="ECO:0000313" key="1">
    <source>
        <dbReference type="EMBL" id="ADY54917.1"/>
    </source>
</evidence>
<dbReference type="KEGG" id="sgy:Sgly_3127"/>
<dbReference type="EMBL" id="CP002547">
    <property type="protein sequence ID" value="ADY57221.1"/>
    <property type="molecule type" value="Genomic_DNA"/>
</dbReference>
<evidence type="ECO:0000313" key="4">
    <source>
        <dbReference type="EMBL" id="ADY57393.1"/>
    </source>
</evidence>
<proteinExistence type="predicted"/>
<dbReference type="EMBL" id="CP002547">
    <property type="protein sequence ID" value="ADY54917.1"/>
    <property type="molecule type" value="Genomic_DNA"/>
</dbReference>
<evidence type="ECO:0000313" key="3">
    <source>
        <dbReference type="EMBL" id="ADY57221.1"/>
    </source>
</evidence>
<evidence type="ECO:0008006" key="6">
    <source>
        <dbReference type="Google" id="ProtNLM"/>
    </source>
</evidence>
<dbReference type="EMBL" id="CP002547">
    <property type="protein sequence ID" value="ADY57393.1"/>
    <property type="molecule type" value="Genomic_DNA"/>
</dbReference>
<dbReference type="HOGENOM" id="CLU_1114942_0_0_9"/>
<keyword evidence="5" id="KW-1185">Reference proteome</keyword>
<dbReference type="AlphaFoldDB" id="F0SWP4"/>
<dbReference type="EMBL" id="CP002547">
    <property type="protein sequence ID" value="ADY56884.1"/>
    <property type="molecule type" value="Genomic_DNA"/>
</dbReference>
<name>F0SWP4_SYNGF</name>
<dbReference type="KEGG" id="sgy:Sgly_2952"/>
<dbReference type="OrthoDB" id="1855970at2"/>
<protein>
    <recommendedName>
        <fullName evidence="6">Serine/arginine repetitive matrix protein 2</fullName>
    </recommendedName>
</protein>
<dbReference type="Proteomes" id="UP000007488">
    <property type="component" value="Chromosome"/>
</dbReference>
<accession>F0SWP4</accession>
<dbReference type="eggNOG" id="ENOG502ZAIZ">
    <property type="taxonomic scope" value="Bacteria"/>
</dbReference>
<organism evidence="2 5">
    <name type="scientific">Syntrophobotulus glycolicus (strain DSM 8271 / FlGlyR)</name>
    <dbReference type="NCBI Taxonomy" id="645991"/>
    <lineage>
        <taxon>Bacteria</taxon>
        <taxon>Bacillati</taxon>
        <taxon>Bacillota</taxon>
        <taxon>Clostridia</taxon>
        <taxon>Eubacteriales</taxon>
        <taxon>Desulfitobacteriaceae</taxon>
        <taxon>Syntrophobotulus</taxon>
    </lineage>
</organism>
<evidence type="ECO:0000313" key="5">
    <source>
        <dbReference type="Proteomes" id="UP000007488"/>
    </source>
</evidence>
<reference evidence="2 5" key="1">
    <citation type="journal article" date="2011" name="Stand. Genomic Sci.">
        <title>Complete genome sequence of Syntrophobotulus glycolicus type strain (FlGlyR).</title>
        <authorList>
            <person name="Han C."/>
            <person name="Mwirichia R."/>
            <person name="Chertkov O."/>
            <person name="Held B."/>
            <person name="Lapidus A."/>
            <person name="Nolan M."/>
            <person name="Lucas S."/>
            <person name="Hammon N."/>
            <person name="Deshpande S."/>
            <person name="Cheng J.F."/>
            <person name="Tapia R."/>
            <person name="Goodwin L."/>
            <person name="Pitluck S."/>
            <person name="Huntemann M."/>
            <person name="Liolios K."/>
            <person name="Ivanova N."/>
            <person name="Pagani I."/>
            <person name="Mavromatis K."/>
            <person name="Ovchinikova G."/>
            <person name="Pati A."/>
            <person name="Chen A."/>
            <person name="Palaniappan K."/>
            <person name="Land M."/>
            <person name="Hauser L."/>
            <person name="Brambilla E.M."/>
            <person name="Rohde M."/>
            <person name="Spring S."/>
            <person name="Sikorski J."/>
            <person name="Goker M."/>
            <person name="Woyke T."/>
            <person name="Bristow J."/>
            <person name="Eisen J.A."/>
            <person name="Markowitz V."/>
            <person name="Hugenholtz P."/>
            <person name="Kyrpides N.C."/>
            <person name="Klenk H.P."/>
            <person name="Detter J.C."/>
        </authorList>
    </citation>
    <scope>NUCLEOTIDE SEQUENCE [LARGE SCALE GENOMIC DNA]</scope>
    <source>
        <strain evidence="2">DSM 8271</strain>
        <strain evidence="5">DSM 8271 / FlGlyR</strain>
    </source>
</reference>
<dbReference type="RefSeq" id="WP_013623788.1">
    <property type="nucleotide sequence ID" value="NC_015172.1"/>
</dbReference>
<dbReference type="STRING" id="645991.Sgly_0552"/>
<gene>
    <name evidence="1" type="ordered locus">Sgly_0552</name>
    <name evidence="2" type="ordered locus">Sgly_2605</name>
    <name evidence="3" type="ordered locus">Sgly_2952</name>
    <name evidence="4" type="ordered locus">Sgly_3127</name>
</gene>
<reference evidence="5" key="2">
    <citation type="submission" date="2011-02" db="EMBL/GenBank/DDBJ databases">
        <title>The complete genome of Syntrophobotulus glycolicus DSM 8271.</title>
        <authorList>
            <person name="Lucas S."/>
            <person name="Copeland A."/>
            <person name="Lapidus A."/>
            <person name="Bruce D."/>
            <person name="Goodwin L."/>
            <person name="Pitluck S."/>
            <person name="Kyrpides N."/>
            <person name="Mavromatis K."/>
            <person name="Pagani I."/>
            <person name="Ivanova N."/>
            <person name="Mikhailova N."/>
            <person name="Chertkov O."/>
            <person name="Held B."/>
            <person name="Detter J.C."/>
            <person name="Tapia R."/>
            <person name="Han C."/>
            <person name="Land M."/>
            <person name="Hauser L."/>
            <person name="Markowitz V."/>
            <person name="Cheng J.-F."/>
            <person name="Hugenholtz P."/>
            <person name="Woyke T."/>
            <person name="Wu D."/>
            <person name="Spring S."/>
            <person name="Schroeder M."/>
            <person name="Brambilla E."/>
            <person name="Klenk H.-P."/>
            <person name="Eisen J.A."/>
        </authorList>
    </citation>
    <scope>NUCLEOTIDE SEQUENCE [LARGE SCALE GENOMIC DNA]</scope>
    <source>
        <strain evidence="5">DSM 8271 / FlGlyR</strain>
    </source>
</reference>